<comment type="similarity">
    <text evidence="1">Belongs to the HY2 family.</text>
</comment>
<keyword evidence="2" id="KW-0560">Oxidoreductase</keyword>
<dbReference type="STRING" id="716816.BST96_04365"/>
<evidence type="ECO:0000313" key="4">
    <source>
        <dbReference type="Proteomes" id="UP000193450"/>
    </source>
</evidence>
<dbReference type="AlphaFoldDB" id="A0A1X9NAF0"/>
<evidence type="ECO:0008006" key="5">
    <source>
        <dbReference type="Google" id="ProtNLM"/>
    </source>
</evidence>
<dbReference type="GO" id="GO:0016636">
    <property type="term" value="F:oxidoreductase activity, acting on the CH-CH group of donors, iron-sulfur protein as acceptor"/>
    <property type="evidence" value="ECO:0007669"/>
    <property type="project" value="InterPro"/>
</dbReference>
<dbReference type="GO" id="GO:0050897">
    <property type="term" value="F:cobalt ion binding"/>
    <property type="evidence" value="ECO:0007669"/>
    <property type="project" value="InterPro"/>
</dbReference>
<dbReference type="RefSeq" id="WP_085757523.1">
    <property type="nucleotide sequence ID" value="NZ_CP019343.1"/>
</dbReference>
<evidence type="ECO:0000256" key="1">
    <source>
        <dbReference type="ARBA" id="ARBA00006908"/>
    </source>
</evidence>
<dbReference type="Proteomes" id="UP000193450">
    <property type="component" value="Chromosome"/>
</dbReference>
<gene>
    <name evidence="3" type="ORF">BST96_04365</name>
</gene>
<proteinExistence type="inferred from homology"/>
<sequence>MNFKNPLSQHIFATVKEPLQLTIDEQYQDLHTINTLKGDAIGSVHVFHGTRLEKMVISEFITGPGMVASLVVIKPDYQYDVPRFGSDFSVMNDKLHLDLDLFPHKDLAADGDYYEQAFASLEKPYTSACEQFTTMAPRGLWLRNYISPYFFMTDAEPTDTALEALQALTADYLQSWLAIWAEQDKAVSDATYQNITQRAAHFERLSMQHNPVKNLFSTILGEELALRSLSALY</sequence>
<dbReference type="GO" id="GO:0010024">
    <property type="term" value="P:phytochromobilin biosynthetic process"/>
    <property type="evidence" value="ECO:0007669"/>
    <property type="project" value="InterPro"/>
</dbReference>
<evidence type="ECO:0000313" key="3">
    <source>
        <dbReference type="EMBL" id="ARN73412.1"/>
    </source>
</evidence>
<evidence type="ECO:0000256" key="2">
    <source>
        <dbReference type="ARBA" id="ARBA00023002"/>
    </source>
</evidence>
<name>A0A1X9NAF0_9GAMM</name>
<reference evidence="3 4" key="1">
    <citation type="submission" date="2016-11" db="EMBL/GenBank/DDBJ databases">
        <title>Trade-off between light-utilization and light-protection in marine flavobacteria.</title>
        <authorList>
            <person name="Kumagai Y."/>
        </authorList>
    </citation>
    <scope>NUCLEOTIDE SEQUENCE [LARGE SCALE GENOMIC DNA]</scope>
    <source>
        <strain evidence="3 4">NBRC 107125</strain>
    </source>
</reference>
<dbReference type="EMBL" id="CP019343">
    <property type="protein sequence ID" value="ARN73412.1"/>
    <property type="molecule type" value="Genomic_DNA"/>
</dbReference>
<dbReference type="PANTHER" id="PTHR34557:SF1">
    <property type="entry name" value="PHYTOCHROMOBILIN:FERREDOXIN OXIDOREDUCTASE, CHLOROPLASTIC"/>
    <property type="match status" value="1"/>
</dbReference>
<accession>A0A1X9NAF0</accession>
<dbReference type="OrthoDB" id="527390at2"/>
<organism evidence="3 4">
    <name type="scientific">Oceanicoccus sagamiensis</name>
    <dbReference type="NCBI Taxonomy" id="716816"/>
    <lineage>
        <taxon>Bacteria</taxon>
        <taxon>Pseudomonadati</taxon>
        <taxon>Pseudomonadota</taxon>
        <taxon>Gammaproteobacteria</taxon>
        <taxon>Cellvibrionales</taxon>
        <taxon>Spongiibacteraceae</taxon>
        <taxon>Oceanicoccus</taxon>
    </lineage>
</organism>
<dbReference type="InterPro" id="IPR009249">
    <property type="entry name" value="Ferredoxin-dep_bilin_Rdtase"/>
</dbReference>
<keyword evidence="4" id="KW-1185">Reference proteome</keyword>
<dbReference type="KEGG" id="osg:BST96_04365"/>
<dbReference type="Gene3D" id="3.40.1500.20">
    <property type="match status" value="1"/>
</dbReference>
<dbReference type="PANTHER" id="PTHR34557">
    <property type="entry name" value="PHYTOCHROMOBILIN:FERREDOXIN OXIDOREDUCTASE, CHLOROPLASTIC"/>
    <property type="match status" value="1"/>
</dbReference>
<dbReference type="Pfam" id="PF05996">
    <property type="entry name" value="Fe_bilin_red"/>
    <property type="match status" value="1"/>
</dbReference>
<protein>
    <recommendedName>
        <fullName evidence="5">Phycocyanobilin:ferredoxin oxidoreductase</fullName>
    </recommendedName>
</protein>